<evidence type="ECO:0000259" key="8">
    <source>
        <dbReference type="PROSITE" id="PS50011"/>
    </source>
</evidence>
<dbReference type="FunFam" id="1.10.510.10:FF:000624">
    <property type="entry name" value="Mitogen-activated protein kinase"/>
    <property type="match status" value="1"/>
</dbReference>
<dbReference type="SUPFAM" id="SSF56112">
    <property type="entry name" value="Protein kinase-like (PK-like)"/>
    <property type="match status" value="1"/>
</dbReference>
<keyword evidence="3 6" id="KW-0547">Nucleotide-binding</keyword>
<evidence type="ECO:0000256" key="7">
    <source>
        <dbReference type="SAM" id="MobiDB-lite"/>
    </source>
</evidence>
<feature type="binding site" evidence="6">
    <location>
        <position position="42"/>
    </location>
    <ligand>
        <name>ATP</name>
        <dbReference type="ChEBI" id="CHEBI:30616"/>
    </ligand>
</feature>
<dbReference type="Pfam" id="PF00069">
    <property type="entry name" value="Pkinase"/>
    <property type="match status" value="1"/>
</dbReference>
<keyword evidence="4 9" id="KW-0418">Kinase</keyword>
<dbReference type="InterPro" id="IPR017441">
    <property type="entry name" value="Protein_kinase_ATP_BS"/>
</dbReference>
<reference evidence="9 10" key="1">
    <citation type="submission" date="2016-10" db="EMBL/GenBank/DDBJ databases">
        <title>Reductive evolution of mitochondrial metabolism and differential evolution of invasion-related proteins in Cryptosporidium.</title>
        <authorList>
            <person name="Liu S."/>
            <person name="Roellig D.M."/>
            <person name="Guo Y."/>
            <person name="Li N."/>
            <person name="Frace M.A."/>
            <person name="Tang K."/>
            <person name="Zhang L."/>
            <person name="Feng Y."/>
            <person name="Xiao L."/>
        </authorList>
    </citation>
    <scope>NUCLEOTIDE SEQUENCE [LARGE SCALE GENOMIC DNA]</scope>
    <source>
        <strain evidence="9">39726</strain>
    </source>
</reference>
<evidence type="ECO:0000256" key="5">
    <source>
        <dbReference type="ARBA" id="ARBA00022840"/>
    </source>
</evidence>
<dbReference type="InterPro" id="IPR011009">
    <property type="entry name" value="Kinase-like_dom_sf"/>
</dbReference>
<keyword evidence="1" id="KW-0723">Serine/threonine-protein kinase</keyword>
<feature type="compositionally biased region" description="Polar residues" evidence="7">
    <location>
        <begin position="503"/>
        <end position="514"/>
    </location>
</feature>
<dbReference type="RefSeq" id="XP_028874992.1">
    <property type="nucleotide sequence ID" value="XM_029020548.1"/>
</dbReference>
<dbReference type="GO" id="GO:0004674">
    <property type="term" value="F:protein serine/threonine kinase activity"/>
    <property type="evidence" value="ECO:0007669"/>
    <property type="project" value="UniProtKB-KW"/>
</dbReference>
<dbReference type="SMART" id="SM00220">
    <property type="entry name" value="S_TKc"/>
    <property type="match status" value="1"/>
</dbReference>
<evidence type="ECO:0000256" key="6">
    <source>
        <dbReference type="PROSITE-ProRule" id="PRU10141"/>
    </source>
</evidence>
<feature type="region of interest" description="Disordered" evidence="7">
    <location>
        <begin position="488"/>
        <end position="514"/>
    </location>
</feature>
<evidence type="ECO:0000256" key="3">
    <source>
        <dbReference type="ARBA" id="ARBA00022741"/>
    </source>
</evidence>
<dbReference type="InterPro" id="IPR050117">
    <property type="entry name" value="MAPK"/>
</dbReference>
<dbReference type="VEuPathDB" id="CryptoDB:cubi_03535"/>
<evidence type="ECO:0000256" key="4">
    <source>
        <dbReference type="ARBA" id="ARBA00022777"/>
    </source>
</evidence>
<dbReference type="EMBL" id="LRBP01000014">
    <property type="protein sequence ID" value="OII73737.1"/>
    <property type="molecule type" value="Genomic_DNA"/>
</dbReference>
<dbReference type="PROSITE" id="PS00107">
    <property type="entry name" value="PROTEIN_KINASE_ATP"/>
    <property type="match status" value="1"/>
</dbReference>
<evidence type="ECO:0000256" key="2">
    <source>
        <dbReference type="ARBA" id="ARBA00022679"/>
    </source>
</evidence>
<dbReference type="Proteomes" id="UP000186176">
    <property type="component" value="Unassembled WGS sequence"/>
</dbReference>
<feature type="compositionally biased region" description="Basic and acidic residues" evidence="7">
    <location>
        <begin position="446"/>
        <end position="461"/>
    </location>
</feature>
<keyword evidence="2" id="KW-0808">Transferase</keyword>
<dbReference type="GeneID" id="39980327"/>
<dbReference type="PANTHER" id="PTHR24055">
    <property type="entry name" value="MITOGEN-ACTIVATED PROTEIN KINASE"/>
    <property type="match status" value="1"/>
</dbReference>
<gene>
    <name evidence="9" type="ORF">cubi_03535</name>
</gene>
<dbReference type="InterPro" id="IPR008271">
    <property type="entry name" value="Ser/Thr_kinase_AS"/>
</dbReference>
<keyword evidence="10" id="KW-1185">Reference proteome</keyword>
<evidence type="ECO:0000256" key="1">
    <source>
        <dbReference type="ARBA" id="ARBA00022527"/>
    </source>
</evidence>
<dbReference type="PROSITE" id="PS00108">
    <property type="entry name" value="PROTEIN_KINASE_ST"/>
    <property type="match status" value="1"/>
</dbReference>
<sequence>MEGKCILHGLNRYKTICEIGEGAFGVVFKCKDLITNEIVALKEFKAVYSDENENSCVMKNSTYLKEKIDITHNKILREIATLRRLYGQKNIIQLKDFFLHENRYYLSLEYFPQTLLQYLEKSPKGLPLEIIKSCIYQLLTALKKCHSMGIIHRDVKPENILIKEGDKNTNLELKLCDFGFARFIQQNKSYSNQYKDSLSKSTDNLYVANRPLTSYVSTRWYRAPELLVKSAEYGPGIDVWAVGCIMAELIDGDPLFPGTSDIDQLYLIRNTIGKLDNKNQGILESDKKLYDAYKKHFYNGFVSGSNSRYNTDSNRSSGVIPPYQIISIKERYKKKIDLITLDFLEKSLTIDPKKRPDCQELMLHPFFSSINRAERLTNQEKEYVASLLLNKTNTSKSFSLPIFVGSFSYNSVTKREKNGHKNEINASTNNFPNNVDKSCTEQKFTLSDDKTTAPSTPDEKSTSISHGGIFCNSKIWYEKISLPKLPHIMPPPPPKNINNLKNGSSSGITESIKQ</sequence>
<proteinExistence type="predicted"/>
<evidence type="ECO:0000313" key="10">
    <source>
        <dbReference type="Proteomes" id="UP000186176"/>
    </source>
</evidence>
<dbReference type="OrthoDB" id="548217at2759"/>
<keyword evidence="5 6" id="KW-0067">ATP-binding</keyword>
<dbReference type="Gene3D" id="3.30.200.20">
    <property type="entry name" value="Phosphorylase Kinase, domain 1"/>
    <property type="match status" value="1"/>
</dbReference>
<evidence type="ECO:0000313" key="9">
    <source>
        <dbReference type="EMBL" id="OII73737.1"/>
    </source>
</evidence>
<accession>A0A1J4MHL4</accession>
<protein>
    <submittedName>
        <fullName evidence="9">Serine threonine protein kinase</fullName>
    </submittedName>
</protein>
<dbReference type="GO" id="GO:0005524">
    <property type="term" value="F:ATP binding"/>
    <property type="evidence" value="ECO:0007669"/>
    <property type="project" value="UniProtKB-UniRule"/>
</dbReference>
<feature type="domain" description="Protein kinase" evidence="8">
    <location>
        <begin position="13"/>
        <end position="367"/>
    </location>
</feature>
<dbReference type="AlphaFoldDB" id="A0A1J4MHL4"/>
<name>A0A1J4MHL4_9CRYT</name>
<dbReference type="PROSITE" id="PS50011">
    <property type="entry name" value="PROTEIN_KINASE_DOM"/>
    <property type="match status" value="1"/>
</dbReference>
<dbReference type="InterPro" id="IPR000719">
    <property type="entry name" value="Prot_kinase_dom"/>
</dbReference>
<comment type="caution">
    <text evidence="9">The sequence shown here is derived from an EMBL/GenBank/DDBJ whole genome shotgun (WGS) entry which is preliminary data.</text>
</comment>
<dbReference type="Gene3D" id="1.10.510.10">
    <property type="entry name" value="Transferase(Phosphotransferase) domain 1"/>
    <property type="match status" value="1"/>
</dbReference>
<organism evidence="9 10">
    <name type="scientific">Cryptosporidium ubiquitum</name>
    <dbReference type="NCBI Taxonomy" id="857276"/>
    <lineage>
        <taxon>Eukaryota</taxon>
        <taxon>Sar</taxon>
        <taxon>Alveolata</taxon>
        <taxon>Apicomplexa</taxon>
        <taxon>Conoidasida</taxon>
        <taxon>Coccidia</taxon>
        <taxon>Eucoccidiorida</taxon>
        <taxon>Eimeriorina</taxon>
        <taxon>Cryptosporidiidae</taxon>
        <taxon>Cryptosporidium</taxon>
    </lineage>
</organism>
<feature type="region of interest" description="Disordered" evidence="7">
    <location>
        <begin position="445"/>
        <end position="465"/>
    </location>
</feature>